<dbReference type="SUPFAM" id="SSF52172">
    <property type="entry name" value="CheY-like"/>
    <property type="match status" value="1"/>
</dbReference>
<dbReference type="Pfam" id="PF00072">
    <property type="entry name" value="Response_reg"/>
    <property type="match status" value="1"/>
</dbReference>
<dbReference type="SUPFAM" id="SSF54001">
    <property type="entry name" value="Cysteine proteinases"/>
    <property type="match status" value="1"/>
</dbReference>
<dbReference type="InterPro" id="IPR045279">
    <property type="entry name" value="ARR-like"/>
</dbReference>
<evidence type="ECO:0000256" key="3">
    <source>
        <dbReference type="SAM" id="MobiDB-lite"/>
    </source>
</evidence>
<comment type="caution">
    <text evidence="5">The sequence shown here is derived from an EMBL/GenBank/DDBJ whole genome shotgun (WGS) entry which is preliminary data.</text>
</comment>
<evidence type="ECO:0000256" key="2">
    <source>
        <dbReference type="PROSITE-ProRule" id="PRU00169"/>
    </source>
</evidence>
<dbReference type="Gene3D" id="3.40.395.10">
    <property type="entry name" value="Adenoviral Proteinase, Chain A"/>
    <property type="match status" value="1"/>
</dbReference>
<dbReference type="Gene3D" id="3.40.50.2300">
    <property type="match status" value="1"/>
</dbReference>
<dbReference type="Proteomes" id="UP001445335">
    <property type="component" value="Unassembled WGS sequence"/>
</dbReference>
<keyword evidence="6" id="KW-1185">Reference proteome</keyword>
<feature type="domain" description="Response regulatory" evidence="4">
    <location>
        <begin position="22"/>
        <end position="141"/>
    </location>
</feature>
<dbReference type="EMBL" id="JALJOU010000130">
    <property type="protein sequence ID" value="KAK9819087.1"/>
    <property type="molecule type" value="Genomic_DNA"/>
</dbReference>
<name>A0AAW1QCT9_9CHLO</name>
<evidence type="ECO:0000313" key="5">
    <source>
        <dbReference type="EMBL" id="KAK9819087.1"/>
    </source>
</evidence>
<evidence type="ECO:0000259" key="4">
    <source>
        <dbReference type="PROSITE" id="PS50110"/>
    </source>
</evidence>
<dbReference type="GO" id="GO:0009736">
    <property type="term" value="P:cytokinin-activated signaling pathway"/>
    <property type="evidence" value="ECO:0007669"/>
    <property type="project" value="InterPro"/>
</dbReference>
<keyword evidence="2" id="KW-0597">Phosphoprotein</keyword>
<organism evidence="5 6">
    <name type="scientific">Elliptochloris bilobata</name>
    <dbReference type="NCBI Taxonomy" id="381761"/>
    <lineage>
        <taxon>Eukaryota</taxon>
        <taxon>Viridiplantae</taxon>
        <taxon>Chlorophyta</taxon>
        <taxon>core chlorophytes</taxon>
        <taxon>Trebouxiophyceae</taxon>
        <taxon>Trebouxiophyceae incertae sedis</taxon>
        <taxon>Elliptochloris clade</taxon>
        <taxon>Elliptochloris</taxon>
    </lineage>
</organism>
<accession>A0AAW1QCT9</accession>
<dbReference type="GO" id="GO:0000160">
    <property type="term" value="P:phosphorelay signal transduction system"/>
    <property type="evidence" value="ECO:0007669"/>
    <property type="project" value="UniProtKB-KW"/>
</dbReference>
<protein>
    <recommendedName>
        <fullName evidence="4">Response regulatory domain-containing protein</fullName>
    </recommendedName>
</protein>
<feature type="compositionally biased region" description="Low complexity" evidence="3">
    <location>
        <begin position="232"/>
        <end position="244"/>
    </location>
</feature>
<dbReference type="InterPro" id="IPR011006">
    <property type="entry name" value="CheY-like_superfamily"/>
</dbReference>
<feature type="region of interest" description="Disordered" evidence="3">
    <location>
        <begin position="218"/>
        <end position="258"/>
    </location>
</feature>
<gene>
    <name evidence="5" type="ORF">WJX81_001346</name>
</gene>
<sequence>MRAAQIPCAAADCFGVAPPGLHILLAEDDTPSVCILNRLLTACGYRVSLARNGREALDLLESECGETVDLVLSDILMPEVSGIELVGQVLQRDKLKGVPVVVMSSESSEEFIARALEAGAADYLIKPVQRSAVTMLWQHVWRSTGCSCSPAAQQEVDAGKRRGAHNPSSASSSEDFQNLVAQPSAAHSPAESGVYTAFQGKTSTVAFAAPEAVASGPGKGPIGGAVHEDARPTLPTAATGPAGAHESAASPHTARTAAIRGPSPALAADEANVSREEFDAHEDDFHTLRPGEMAATKMVDLWMARLQERDLVQSMMGGWGTKAMVQRSLHVRYFGPTFCSGLVGSDPPYERWTDRRLKHAQVADIHTFVRLLFVVHVPMHYIVVVVGPGERGIVCYDSYAGGGSPYGGKHYQD</sequence>
<proteinExistence type="predicted"/>
<keyword evidence="1" id="KW-0902">Two-component regulatory system</keyword>
<dbReference type="PROSITE" id="PS50110">
    <property type="entry name" value="RESPONSE_REGULATORY"/>
    <property type="match status" value="1"/>
</dbReference>
<evidence type="ECO:0000256" key="1">
    <source>
        <dbReference type="ARBA" id="ARBA00023012"/>
    </source>
</evidence>
<reference evidence="5 6" key="1">
    <citation type="journal article" date="2024" name="Nat. Commun.">
        <title>Phylogenomics reveals the evolutionary origins of lichenization in chlorophyte algae.</title>
        <authorList>
            <person name="Puginier C."/>
            <person name="Libourel C."/>
            <person name="Otte J."/>
            <person name="Skaloud P."/>
            <person name="Haon M."/>
            <person name="Grisel S."/>
            <person name="Petersen M."/>
            <person name="Berrin J.G."/>
            <person name="Delaux P.M."/>
            <person name="Dal Grande F."/>
            <person name="Keller J."/>
        </authorList>
    </citation>
    <scope>NUCLEOTIDE SEQUENCE [LARGE SCALE GENOMIC DNA]</scope>
    <source>
        <strain evidence="5 6">SAG 245.80</strain>
    </source>
</reference>
<feature type="region of interest" description="Disordered" evidence="3">
    <location>
        <begin position="157"/>
        <end position="187"/>
    </location>
</feature>
<evidence type="ECO:0000313" key="6">
    <source>
        <dbReference type="Proteomes" id="UP001445335"/>
    </source>
</evidence>
<dbReference type="CDD" id="cd00156">
    <property type="entry name" value="REC"/>
    <property type="match status" value="1"/>
</dbReference>
<dbReference type="SMART" id="SM00448">
    <property type="entry name" value="REC"/>
    <property type="match status" value="1"/>
</dbReference>
<dbReference type="PANTHER" id="PTHR43874:SF125">
    <property type="entry name" value="TWO-COMPONENT RESPONSE REGULATOR-LIKE APRR7"/>
    <property type="match status" value="1"/>
</dbReference>
<feature type="compositionally biased region" description="Polar residues" evidence="3">
    <location>
        <begin position="166"/>
        <end position="181"/>
    </location>
</feature>
<dbReference type="PANTHER" id="PTHR43874">
    <property type="entry name" value="TWO-COMPONENT RESPONSE REGULATOR"/>
    <property type="match status" value="1"/>
</dbReference>
<dbReference type="InterPro" id="IPR001789">
    <property type="entry name" value="Sig_transdc_resp-reg_receiver"/>
</dbReference>
<feature type="modified residue" description="4-aspartylphosphate" evidence="2">
    <location>
        <position position="74"/>
    </location>
</feature>
<dbReference type="InterPro" id="IPR038765">
    <property type="entry name" value="Papain-like_cys_pep_sf"/>
</dbReference>
<dbReference type="AlphaFoldDB" id="A0AAW1QCT9"/>